<evidence type="ECO:0000313" key="1">
    <source>
        <dbReference type="EMBL" id="CAA9384880.1"/>
    </source>
</evidence>
<organism evidence="1">
    <name type="scientific">uncultured Leptolyngbya sp</name>
    <dbReference type="NCBI Taxonomy" id="332963"/>
    <lineage>
        <taxon>Bacteria</taxon>
        <taxon>Bacillati</taxon>
        <taxon>Cyanobacteriota</taxon>
        <taxon>Cyanophyceae</taxon>
        <taxon>Leptolyngbyales</taxon>
        <taxon>Leptolyngbyaceae</taxon>
        <taxon>Leptolyngbya group</taxon>
        <taxon>Leptolyngbya</taxon>
        <taxon>environmental samples</taxon>
    </lineage>
</organism>
<proteinExistence type="predicted"/>
<sequence>MPSGTCAAQHHWIELQQLGRRCLRRNATLTAFTTLCEHVLVEAQPAATC</sequence>
<dbReference type="AlphaFoldDB" id="A0A6J4NE41"/>
<dbReference type="EMBL" id="CADCTY010001757">
    <property type="protein sequence ID" value="CAA9384880.1"/>
    <property type="molecule type" value="Genomic_DNA"/>
</dbReference>
<protein>
    <submittedName>
        <fullName evidence="1">Uncharacterized protein</fullName>
    </submittedName>
</protein>
<reference evidence="1" key="1">
    <citation type="submission" date="2020-02" db="EMBL/GenBank/DDBJ databases">
        <authorList>
            <person name="Meier V. D."/>
        </authorList>
    </citation>
    <scope>NUCLEOTIDE SEQUENCE</scope>
    <source>
        <strain evidence="1">AVDCRST_MAG94</strain>
    </source>
</reference>
<name>A0A6J4NE41_9CYAN</name>
<accession>A0A6J4NE41</accession>
<gene>
    <name evidence="1" type="ORF">AVDCRST_MAG94-5082</name>
</gene>